<evidence type="ECO:0000256" key="1">
    <source>
        <dbReference type="ARBA" id="ARBA00006611"/>
    </source>
</evidence>
<dbReference type="EMBL" id="LSZO01000200">
    <property type="protein sequence ID" value="KXU35360.1"/>
    <property type="molecule type" value="Genomic_DNA"/>
</dbReference>
<reference evidence="5 6" key="1">
    <citation type="submission" date="2016-02" db="EMBL/GenBank/DDBJ databases">
        <authorList>
            <person name="Wen L."/>
            <person name="He K."/>
            <person name="Yang H."/>
        </authorList>
    </citation>
    <scope>NUCLEOTIDE SEQUENCE [LARGE SCALE GENOMIC DNA]</scope>
    <source>
        <strain evidence="5 6">CV58</strain>
    </source>
</reference>
<dbReference type="Gene3D" id="3.40.50.300">
    <property type="entry name" value="P-loop containing nucleotide triphosphate hydrolases"/>
    <property type="match status" value="1"/>
</dbReference>
<organism evidence="5 6">
    <name type="scientific">Ventosimonas gracilis</name>
    <dbReference type="NCBI Taxonomy" id="1680762"/>
    <lineage>
        <taxon>Bacteria</taxon>
        <taxon>Pseudomonadati</taxon>
        <taxon>Pseudomonadota</taxon>
        <taxon>Gammaproteobacteria</taxon>
        <taxon>Pseudomonadales</taxon>
        <taxon>Ventosimonadaceae</taxon>
        <taxon>Ventosimonas</taxon>
    </lineage>
</organism>
<evidence type="ECO:0000259" key="4">
    <source>
        <dbReference type="Pfam" id="PF00437"/>
    </source>
</evidence>
<dbReference type="InterPro" id="IPR001482">
    <property type="entry name" value="T2SS/T4SS_dom"/>
</dbReference>
<dbReference type="InterPro" id="IPR027417">
    <property type="entry name" value="P-loop_NTPase"/>
</dbReference>
<dbReference type="GO" id="GO:0005886">
    <property type="term" value="C:plasma membrane"/>
    <property type="evidence" value="ECO:0007669"/>
    <property type="project" value="TreeGrafter"/>
</dbReference>
<evidence type="ECO:0000256" key="2">
    <source>
        <dbReference type="ARBA" id="ARBA00022741"/>
    </source>
</evidence>
<comment type="caution">
    <text evidence="5">The sequence shown here is derived from an EMBL/GenBank/DDBJ whole genome shotgun (WGS) entry which is preliminary data.</text>
</comment>
<keyword evidence="2" id="KW-0547">Nucleotide-binding</keyword>
<evidence type="ECO:0000256" key="3">
    <source>
        <dbReference type="ARBA" id="ARBA00022840"/>
    </source>
</evidence>
<dbReference type="GO" id="GO:0005524">
    <property type="term" value="F:ATP binding"/>
    <property type="evidence" value="ECO:0007669"/>
    <property type="project" value="UniProtKB-KW"/>
</dbReference>
<name>A0A139SLJ2_9GAMM</name>
<dbReference type="RefSeq" id="WP_068392470.1">
    <property type="nucleotide sequence ID" value="NZ_LSZO01000200.1"/>
</dbReference>
<dbReference type="AlphaFoldDB" id="A0A139SLJ2"/>
<feature type="domain" description="Bacterial type II secretion system protein E" evidence="4">
    <location>
        <begin position="100"/>
        <end position="256"/>
    </location>
</feature>
<evidence type="ECO:0000313" key="6">
    <source>
        <dbReference type="Proteomes" id="UP000072660"/>
    </source>
</evidence>
<proteinExistence type="inferred from homology"/>
<keyword evidence="6" id="KW-1185">Reference proteome</keyword>
<dbReference type="PANTHER" id="PTHR30258:SF3">
    <property type="entry name" value="SLL1921 PROTEIN"/>
    <property type="match status" value="1"/>
</dbReference>
<dbReference type="Pfam" id="PF00437">
    <property type="entry name" value="T2SSE"/>
    <property type="match status" value="1"/>
</dbReference>
<comment type="similarity">
    <text evidence="1">Belongs to the GSP E family.</text>
</comment>
<protein>
    <recommendedName>
        <fullName evidence="4">Bacterial type II secretion system protein E domain-containing protein</fullName>
    </recommendedName>
</protein>
<dbReference type="Proteomes" id="UP000072660">
    <property type="component" value="Unassembled WGS sequence"/>
</dbReference>
<dbReference type="SUPFAM" id="SSF52540">
    <property type="entry name" value="P-loop containing nucleoside triphosphate hydrolases"/>
    <property type="match status" value="1"/>
</dbReference>
<dbReference type="GO" id="GO:0016887">
    <property type="term" value="F:ATP hydrolysis activity"/>
    <property type="evidence" value="ECO:0007669"/>
    <property type="project" value="TreeGrafter"/>
</dbReference>
<sequence length="309" mass="33036">MLREFSDIHIKVGDLPQSLVYPGPRLAPAECLAQLAEVEQKCEQDCPLDDFTLSLGNITWRGRRDRLTVDGLWYRLRKMPEVAPSLDTLPSPLPTMAREMLLAPSLTSGGLIYLCGGAGSGKTTTASATVVSRLQKFGGIAYTIEDPPEMPLNGWHGEGYCSQTSVAGETASDWAESFRGALRSQPASTHQILFVGEIRNAESAIAMLRAASNGFLVIATGFGTDVVSAVDALAKLTGANAATFANMLRLVLHQRLSGGQMQISMLASPSSTSPVAARIRAGQYVHLANDIEHQQIQMSRGINPLAQAG</sequence>
<accession>A0A139SLJ2</accession>
<evidence type="ECO:0000313" key="5">
    <source>
        <dbReference type="EMBL" id="KXU35360.1"/>
    </source>
</evidence>
<dbReference type="PANTHER" id="PTHR30258">
    <property type="entry name" value="TYPE II SECRETION SYSTEM PROTEIN GSPE-RELATED"/>
    <property type="match status" value="1"/>
</dbReference>
<keyword evidence="3" id="KW-0067">ATP-binding</keyword>
<gene>
    <name evidence="5" type="ORF">AXE65_06390</name>
</gene>
<dbReference type="OrthoDB" id="5442742at2"/>